<dbReference type="KEGG" id="nan:AArc1_4076"/>
<protein>
    <submittedName>
        <fullName evidence="2">Uncharacterized protein</fullName>
    </submittedName>
</protein>
<reference evidence="2 3" key="1">
    <citation type="submission" date="2017-10" db="EMBL/GenBank/DDBJ databases">
        <title>Phenotypic and genomic properties of facultatively anaerobic sulfur-reducing natronoarchaea from hypersaline soda lakes.</title>
        <authorList>
            <person name="Sorokin D.Y."/>
            <person name="Kublanov I.V."/>
            <person name="Roman P."/>
            <person name="Sinninghe Damste J.S."/>
            <person name="Golyshin P.N."/>
            <person name="Rojo D."/>
            <person name="Ciordia S."/>
            <person name="Mena Md.C."/>
            <person name="Ferrer M."/>
            <person name="Messina E."/>
            <person name="Smedile F."/>
            <person name="La Spada G."/>
            <person name="La Cono V."/>
            <person name="Yakimov M.M."/>
        </authorList>
    </citation>
    <scope>NUCLEOTIDE SEQUENCE [LARGE SCALE GENOMIC DNA]</scope>
    <source>
        <strain evidence="2 3">AArc1</strain>
        <plasmid evidence="3">paarc1-01</plasmid>
    </source>
</reference>
<gene>
    <name evidence="2" type="ORF">AArc1_4076</name>
</gene>
<evidence type="ECO:0000256" key="1">
    <source>
        <dbReference type="SAM" id="MobiDB-lite"/>
    </source>
</evidence>
<geneLocation type="plasmid" evidence="3">
    <name>paarc1-01</name>
</geneLocation>
<evidence type="ECO:0000313" key="3">
    <source>
        <dbReference type="Proteomes" id="UP000258707"/>
    </source>
</evidence>
<name>A0A346P9J8_9EURY</name>
<feature type="compositionally biased region" description="Basic and acidic residues" evidence="1">
    <location>
        <begin position="1"/>
        <end position="13"/>
    </location>
</feature>
<sequence length="284" mass="32217">MDQREHDRHELRPLGEAFRGVDPVLEEKQDRNLRARRMRYGSRETEERESESDCRSCGASIPSDQTKCQFCLSKHIDPIDEDASRSAETLLSVVFIVTDARSYYEAVAKGTAACRQLVTDEGPIDGYQLVYDINDPAPQLVDPWSSLPSAATLDSEPGQQLLEQLANVGDEESIRWSMVHGKPPLLYDEWGQSINDLEDVLQLDEKAHRWLVPALALHEQLQSQDATQEEPCIPTKKRLFCHQCDQETVHGFDSRESVPDPSKPRTPIWNCSRCETPQYGPDPE</sequence>
<organism evidence="2 3">
    <name type="scientific">Natrarchaeobaculum sulfurireducens</name>
    <dbReference type="NCBI Taxonomy" id="2044521"/>
    <lineage>
        <taxon>Archaea</taxon>
        <taxon>Methanobacteriati</taxon>
        <taxon>Methanobacteriota</taxon>
        <taxon>Stenosarchaea group</taxon>
        <taxon>Halobacteria</taxon>
        <taxon>Halobacteriales</taxon>
        <taxon>Natrialbaceae</taxon>
        <taxon>Natrarchaeobaculum</taxon>
    </lineage>
</organism>
<feature type="region of interest" description="Disordered" evidence="1">
    <location>
        <begin position="36"/>
        <end position="58"/>
    </location>
</feature>
<proteinExistence type="predicted"/>
<dbReference type="AlphaFoldDB" id="A0A346P9J8"/>
<dbReference type="Proteomes" id="UP000258707">
    <property type="component" value="Plasmid pAArc1-01"/>
</dbReference>
<keyword evidence="2" id="KW-0614">Plasmid</keyword>
<feature type="region of interest" description="Disordered" evidence="1">
    <location>
        <begin position="1"/>
        <end position="23"/>
    </location>
</feature>
<accession>A0A346P9J8</accession>
<dbReference type="GeneID" id="37636671"/>
<dbReference type="RefSeq" id="WP_117362397.1">
    <property type="nucleotide sequence ID" value="NZ_CP024045.1"/>
</dbReference>
<evidence type="ECO:0000313" key="2">
    <source>
        <dbReference type="EMBL" id="AXR76193.1"/>
    </source>
</evidence>
<dbReference type="EMBL" id="CP024045">
    <property type="protein sequence ID" value="AXR76193.1"/>
    <property type="molecule type" value="Genomic_DNA"/>
</dbReference>
<feature type="region of interest" description="Disordered" evidence="1">
    <location>
        <begin position="251"/>
        <end position="284"/>
    </location>
</feature>
<feature type="compositionally biased region" description="Basic and acidic residues" evidence="1">
    <location>
        <begin position="41"/>
        <end position="54"/>
    </location>
</feature>